<keyword evidence="2" id="KW-1185">Reference proteome</keyword>
<evidence type="ECO:0000313" key="2">
    <source>
        <dbReference type="Proteomes" id="UP000743001"/>
    </source>
</evidence>
<protein>
    <submittedName>
        <fullName evidence="1">Uncharacterized protein</fullName>
    </submittedName>
</protein>
<comment type="caution">
    <text evidence="1">The sequence shown here is derived from an EMBL/GenBank/DDBJ whole genome shotgun (WGS) entry which is preliminary data.</text>
</comment>
<dbReference type="Proteomes" id="UP000743001">
    <property type="component" value="Unassembled WGS sequence"/>
</dbReference>
<organism evidence="1 2">
    <name type="scientific">Paenibacillus brevis</name>
    <dbReference type="NCBI Taxonomy" id="2841508"/>
    <lineage>
        <taxon>Bacteria</taxon>
        <taxon>Bacillati</taxon>
        <taxon>Bacillota</taxon>
        <taxon>Bacilli</taxon>
        <taxon>Bacillales</taxon>
        <taxon>Paenibacillaceae</taxon>
        <taxon>Paenibacillus</taxon>
    </lineage>
</organism>
<reference evidence="1 2" key="1">
    <citation type="submission" date="2021-06" db="EMBL/GenBank/DDBJ databases">
        <authorList>
            <person name="Sun Q."/>
            <person name="Li D."/>
        </authorList>
    </citation>
    <scope>NUCLEOTIDE SEQUENCE [LARGE SCALE GENOMIC DNA]</scope>
    <source>
        <strain evidence="1 2">MSJ-6</strain>
    </source>
</reference>
<accession>A0ABS6FU40</accession>
<sequence length="125" mass="14482">MRRGIKFKDGGYDTSRFGHPTIIPLDLGFGDSVAYFLSTTSQVEIYPQREQEYYLVNSTRNGFKKPSLINLKFIYKAPHGFSPPGIGCIKPEDFYKMIAKFVAYQEITPDEYYEELFPRIQGYLN</sequence>
<proteinExistence type="predicted"/>
<dbReference type="EMBL" id="JAHLQJ010000010">
    <property type="protein sequence ID" value="MBU5672661.1"/>
    <property type="molecule type" value="Genomic_DNA"/>
</dbReference>
<name>A0ABS6FU40_9BACL</name>
<dbReference type="RefSeq" id="WP_216479246.1">
    <property type="nucleotide sequence ID" value="NZ_JAHLQJ010000010.1"/>
</dbReference>
<gene>
    <name evidence="1" type="ORF">KQJ23_12565</name>
</gene>
<evidence type="ECO:0000313" key="1">
    <source>
        <dbReference type="EMBL" id="MBU5672661.1"/>
    </source>
</evidence>